<evidence type="ECO:0000313" key="2">
    <source>
        <dbReference type="Proteomes" id="UP000028492"/>
    </source>
</evidence>
<proteinExistence type="predicted"/>
<evidence type="ECO:0000313" key="1">
    <source>
        <dbReference type="EMBL" id="AIG81330.1"/>
    </source>
</evidence>
<dbReference type="RefSeq" id="WP_040133704.1">
    <property type="nucleotide sequence ID" value="NZ_CP008954.1"/>
</dbReference>
<dbReference type="AlphaFoldDB" id="A0A075VEJ5"/>
<reference evidence="1 2" key="1">
    <citation type="journal article" date="2014" name="J. Biotechnol.">
        <title>Complete genome sequence of the actinobacterium Amycolatopsis japonica MG417-CF17(T) (=DSM 44213T) producing (S,S)-N,N'-ethylenediaminedisuccinic acid.</title>
        <authorList>
            <person name="Stegmann E."/>
            <person name="Albersmeier A."/>
            <person name="Spohn M."/>
            <person name="Gert H."/>
            <person name="Weber T."/>
            <person name="Wohlleben W."/>
            <person name="Kalinowski J."/>
            <person name="Ruckert C."/>
        </authorList>
    </citation>
    <scope>NUCLEOTIDE SEQUENCE [LARGE SCALE GENOMIC DNA]</scope>
    <source>
        <strain evidence="2">MG417-CF17 (DSM 44213)</strain>
        <plasmid evidence="1">pAmyja1</plasmid>
    </source>
</reference>
<accession>A0A075VEJ5</accession>
<gene>
    <name evidence="1" type="ORF">AJAP_42815</name>
</gene>
<dbReference type="KEGG" id="aja:AJAP_42815"/>
<name>A0A075VEJ5_9PSEU</name>
<dbReference type="HOGENOM" id="CLU_1811744_0_0_11"/>
<geneLocation type="plasmid" evidence="1 2">
    <name>pAmyja1</name>
</geneLocation>
<organism evidence="1 2">
    <name type="scientific">Amycolatopsis japonica</name>
    <dbReference type="NCBI Taxonomy" id="208439"/>
    <lineage>
        <taxon>Bacteria</taxon>
        <taxon>Bacillati</taxon>
        <taxon>Actinomycetota</taxon>
        <taxon>Actinomycetes</taxon>
        <taxon>Pseudonocardiales</taxon>
        <taxon>Pseudonocardiaceae</taxon>
        <taxon>Amycolatopsis</taxon>
        <taxon>Amycolatopsis japonica group</taxon>
    </lineage>
</organism>
<keyword evidence="2" id="KW-1185">Reference proteome</keyword>
<dbReference type="EMBL" id="CP008954">
    <property type="protein sequence ID" value="AIG81330.1"/>
    <property type="molecule type" value="Genomic_DNA"/>
</dbReference>
<dbReference type="Proteomes" id="UP000028492">
    <property type="component" value="Plasmid pAmyja1"/>
</dbReference>
<keyword evidence="1" id="KW-0614">Plasmid</keyword>
<protein>
    <submittedName>
        <fullName evidence="1">Uncharacterized protein</fullName>
    </submittedName>
</protein>
<sequence length="142" mass="15856">MKTKRAAEARTALTDAAAALNDLITRVHPEDGCLPVPQITVPADQASLDAEREVIAHNLFEGLGHHRARRWITIRAACSHLDSDALDGIYELVYRWYQLLNAAYEHVEVRSPIRRLHELADVKARFDAGITAGITGLRPEIR</sequence>